<dbReference type="PROSITE" id="PS51898">
    <property type="entry name" value="TYR_RECOMBINASE"/>
    <property type="match status" value="1"/>
</dbReference>
<evidence type="ECO:0000313" key="10">
    <source>
        <dbReference type="Proteomes" id="UP000031829"/>
    </source>
</evidence>
<accession>A0A0B6API0</accession>
<evidence type="ECO:0000256" key="8">
    <source>
        <dbReference type="ARBA" id="ARBA00023306"/>
    </source>
</evidence>
<dbReference type="InterPro" id="IPR050090">
    <property type="entry name" value="Tyrosine_recombinase_XerCD"/>
</dbReference>
<reference evidence="9 10" key="1">
    <citation type="journal article" date="2015" name="Genome Announc.">
        <title>Complete genome sequences for 35 biothreat assay-relevant bacillus species.</title>
        <authorList>
            <person name="Johnson S.L."/>
            <person name="Daligault H.E."/>
            <person name="Davenport K.W."/>
            <person name="Jaissle J."/>
            <person name="Frey K.G."/>
            <person name="Ladner J.T."/>
            <person name="Broomall S.M."/>
            <person name="Bishop-Lilly K.A."/>
            <person name="Bruce D.C."/>
            <person name="Gibbons H.S."/>
            <person name="Coyne S.R."/>
            <person name="Lo C.C."/>
            <person name="Meincke L."/>
            <person name="Munk A.C."/>
            <person name="Koroleva G.I."/>
            <person name="Rosenzweig C.N."/>
            <person name="Palacios G.F."/>
            <person name="Redden C.L."/>
            <person name="Minogue T.D."/>
            <person name="Chain P.S."/>
        </authorList>
    </citation>
    <scope>NUCLEOTIDE SEQUENCE [LARGE SCALE GENOMIC DNA]</scope>
    <source>
        <strain evidence="10">ATCC 14581 / DSM 32 / JCM 2506 / NBRC 15308 / NCIMB 9376 / NCTC 10342 / NRRL B-14308 / VKM B-512</strain>
    </source>
</reference>
<dbReference type="EMBL" id="CP009920">
    <property type="protein sequence ID" value="AJI23002.1"/>
    <property type="molecule type" value="Genomic_DNA"/>
</dbReference>
<dbReference type="Gene3D" id="1.10.150.130">
    <property type="match status" value="1"/>
</dbReference>
<organism evidence="9 10">
    <name type="scientific">Priestia megaterium (strain ATCC 14581 / DSM 32 / CCUG 1817 / JCM 2506 / NBRC 15308 / NCIMB 9376 / NCTC 10342 / NRRL B-14308 / VKM B-512 / Ford 19)</name>
    <name type="common">Bacillus megaterium</name>
    <dbReference type="NCBI Taxonomy" id="1348623"/>
    <lineage>
        <taxon>Bacteria</taxon>
        <taxon>Bacillati</taxon>
        <taxon>Bacillota</taxon>
        <taxon>Bacilli</taxon>
        <taxon>Bacillales</taxon>
        <taxon>Bacillaceae</taxon>
        <taxon>Priestia</taxon>
    </lineage>
</organism>
<evidence type="ECO:0000256" key="4">
    <source>
        <dbReference type="ARBA" id="ARBA00022829"/>
    </source>
</evidence>
<evidence type="ECO:0000256" key="6">
    <source>
        <dbReference type="ARBA" id="ARBA00023125"/>
    </source>
</evidence>
<dbReference type="SUPFAM" id="SSF56349">
    <property type="entry name" value="DNA breaking-rejoining enzymes"/>
    <property type="match status" value="1"/>
</dbReference>
<name>A0A0B6API0_PRIM2</name>
<dbReference type="HOGENOM" id="CLU_027562_9_2_9"/>
<dbReference type="GO" id="GO:0005737">
    <property type="term" value="C:cytoplasm"/>
    <property type="evidence" value="ECO:0007669"/>
    <property type="project" value="UniProtKB-SubCell"/>
</dbReference>
<evidence type="ECO:0000256" key="5">
    <source>
        <dbReference type="ARBA" id="ARBA00022908"/>
    </source>
</evidence>
<gene>
    <name evidence="9" type="ORF">BG04_447</name>
</gene>
<sequence>MKKNSLEVIPLIDDFSQWLIESGKSDNTIKTYRAVLNQFHEWLLSEGKHLDQVTRNNVQTYMINLESNNKSASTIEKAFVTISVFARFLEKPEIVQNIERKQKEKNNEVVPQSLEASERDRLLSEVKQEGNLRDIAIVYTLLHTGIRVSEICALNRKDVEINKSDGFLIIRNAKGCKKRFVPLSTEARNSLKKYIDSLDSNHEALFVSNFDRRMSARTVQYMLKKYNVNPHKLRHTFCHELVKKGIDIAIVAELAGHSDVNVTKRYLKSSTRDLESAITQTFL</sequence>
<keyword evidence="2" id="KW-0963">Cytoplasm</keyword>
<evidence type="ECO:0000256" key="3">
    <source>
        <dbReference type="ARBA" id="ARBA00022618"/>
    </source>
</evidence>
<dbReference type="GO" id="GO:0007059">
    <property type="term" value="P:chromosome segregation"/>
    <property type="evidence" value="ECO:0007669"/>
    <property type="project" value="UniProtKB-KW"/>
</dbReference>
<evidence type="ECO:0000256" key="1">
    <source>
        <dbReference type="ARBA" id="ARBA00004496"/>
    </source>
</evidence>
<protein>
    <recommendedName>
        <fullName evidence="11">Recombinase XerC</fullName>
    </recommendedName>
</protein>
<dbReference type="PANTHER" id="PTHR30349:SF77">
    <property type="entry name" value="TYROSINE RECOMBINASE XERC"/>
    <property type="match status" value="1"/>
</dbReference>
<dbReference type="GO" id="GO:0015074">
    <property type="term" value="P:DNA integration"/>
    <property type="evidence" value="ECO:0007669"/>
    <property type="project" value="UniProtKB-KW"/>
</dbReference>
<keyword evidence="3" id="KW-0132">Cell division</keyword>
<dbReference type="Pfam" id="PF02899">
    <property type="entry name" value="Phage_int_SAM_1"/>
    <property type="match status" value="1"/>
</dbReference>
<keyword evidence="4" id="KW-0159">Chromosome partition</keyword>
<proteinExistence type="predicted"/>
<dbReference type="AlphaFoldDB" id="A0A0B6API0"/>
<comment type="subcellular location">
    <subcellularLocation>
        <location evidence="1">Cytoplasm</location>
    </subcellularLocation>
</comment>
<evidence type="ECO:0000256" key="2">
    <source>
        <dbReference type="ARBA" id="ARBA00022490"/>
    </source>
</evidence>
<evidence type="ECO:0008006" key="11">
    <source>
        <dbReference type="Google" id="ProtNLM"/>
    </source>
</evidence>
<dbReference type="KEGG" id="bmeg:BG04_447"/>
<dbReference type="InterPro" id="IPR002104">
    <property type="entry name" value="Integrase_catalytic"/>
</dbReference>
<dbReference type="InterPro" id="IPR011010">
    <property type="entry name" value="DNA_brk_join_enz"/>
</dbReference>
<keyword evidence="5" id="KW-0229">DNA integration</keyword>
<evidence type="ECO:0000256" key="7">
    <source>
        <dbReference type="ARBA" id="ARBA00023172"/>
    </source>
</evidence>
<dbReference type="Gene3D" id="1.10.443.10">
    <property type="entry name" value="Intergrase catalytic core"/>
    <property type="match status" value="1"/>
</dbReference>
<keyword evidence="6" id="KW-0238">DNA-binding</keyword>
<dbReference type="RefSeq" id="WP_034650090.1">
    <property type="nucleotide sequence ID" value="NZ_BCVB01000006.1"/>
</dbReference>
<dbReference type="InterPro" id="IPR004107">
    <property type="entry name" value="Integrase_SAM-like_N"/>
</dbReference>
<dbReference type="Pfam" id="PF00589">
    <property type="entry name" value="Phage_integrase"/>
    <property type="match status" value="1"/>
</dbReference>
<evidence type="ECO:0000313" key="9">
    <source>
        <dbReference type="EMBL" id="AJI23002.1"/>
    </source>
</evidence>
<dbReference type="GO" id="GO:0006310">
    <property type="term" value="P:DNA recombination"/>
    <property type="evidence" value="ECO:0007669"/>
    <property type="project" value="UniProtKB-KW"/>
</dbReference>
<dbReference type="GO" id="GO:0051301">
    <property type="term" value="P:cell division"/>
    <property type="evidence" value="ECO:0007669"/>
    <property type="project" value="UniProtKB-KW"/>
</dbReference>
<dbReference type="InterPro" id="IPR013762">
    <property type="entry name" value="Integrase-like_cat_sf"/>
</dbReference>
<dbReference type="InterPro" id="IPR044068">
    <property type="entry name" value="CB"/>
</dbReference>
<dbReference type="Proteomes" id="UP000031829">
    <property type="component" value="Chromosome"/>
</dbReference>
<dbReference type="InterPro" id="IPR010998">
    <property type="entry name" value="Integrase_recombinase_N"/>
</dbReference>
<keyword evidence="8" id="KW-0131">Cell cycle</keyword>
<dbReference type="GO" id="GO:0003677">
    <property type="term" value="F:DNA binding"/>
    <property type="evidence" value="ECO:0007669"/>
    <property type="project" value="UniProtKB-UniRule"/>
</dbReference>
<dbReference type="GeneID" id="93643952"/>
<keyword evidence="7" id="KW-0233">DNA recombination</keyword>
<dbReference type="PROSITE" id="PS51900">
    <property type="entry name" value="CB"/>
    <property type="match status" value="1"/>
</dbReference>
<dbReference type="PANTHER" id="PTHR30349">
    <property type="entry name" value="PHAGE INTEGRASE-RELATED"/>
    <property type="match status" value="1"/>
</dbReference>